<dbReference type="AlphaFoldDB" id="A0A9P9DH55"/>
<dbReference type="Gene3D" id="1.25.40.20">
    <property type="entry name" value="Ankyrin repeat-containing domain"/>
    <property type="match status" value="1"/>
</dbReference>
<dbReference type="OrthoDB" id="1577640at2759"/>
<name>A0A9P9DH55_9HYPO</name>
<keyword evidence="2" id="KW-1185">Reference proteome</keyword>
<reference evidence="1" key="1">
    <citation type="journal article" date="2021" name="Nat. Commun.">
        <title>Genetic determinants of endophytism in the Arabidopsis root mycobiome.</title>
        <authorList>
            <person name="Mesny F."/>
            <person name="Miyauchi S."/>
            <person name="Thiergart T."/>
            <person name="Pickel B."/>
            <person name="Atanasova L."/>
            <person name="Karlsson M."/>
            <person name="Huettel B."/>
            <person name="Barry K.W."/>
            <person name="Haridas S."/>
            <person name="Chen C."/>
            <person name="Bauer D."/>
            <person name="Andreopoulos W."/>
            <person name="Pangilinan J."/>
            <person name="LaButti K."/>
            <person name="Riley R."/>
            <person name="Lipzen A."/>
            <person name="Clum A."/>
            <person name="Drula E."/>
            <person name="Henrissat B."/>
            <person name="Kohler A."/>
            <person name="Grigoriev I.V."/>
            <person name="Martin F.M."/>
            <person name="Hacquard S."/>
        </authorList>
    </citation>
    <scope>NUCLEOTIDE SEQUENCE</scope>
    <source>
        <strain evidence="1">MPI-CAGE-AT-0147</strain>
    </source>
</reference>
<protein>
    <recommendedName>
        <fullName evidence="3">Fungal N-terminal domain-containing protein</fullName>
    </recommendedName>
</protein>
<dbReference type="InterPro" id="IPR036770">
    <property type="entry name" value="Ankyrin_rpt-contain_sf"/>
</dbReference>
<organism evidence="1 2">
    <name type="scientific">Dactylonectria macrodidyma</name>
    <dbReference type="NCBI Taxonomy" id="307937"/>
    <lineage>
        <taxon>Eukaryota</taxon>
        <taxon>Fungi</taxon>
        <taxon>Dikarya</taxon>
        <taxon>Ascomycota</taxon>
        <taxon>Pezizomycotina</taxon>
        <taxon>Sordariomycetes</taxon>
        <taxon>Hypocreomycetidae</taxon>
        <taxon>Hypocreales</taxon>
        <taxon>Nectriaceae</taxon>
        <taxon>Dactylonectria</taxon>
    </lineage>
</organism>
<evidence type="ECO:0000313" key="2">
    <source>
        <dbReference type="Proteomes" id="UP000738349"/>
    </source>
</evidence>
<gene>
    <name evidence="1" type="ORF">EDB81DRAFT_861623</name>
</gene>
<dbReference type="EMBL" id="JAGMUV010000025">
    <property type="protein sequence ID" value="KAH7120525.1"/>
    <property type="molecule type" value="Genomic_DNA"/>
</dbReference>
<dbReference type="Proteomes" id="UP000738349">
    <property type="component" value="Unassembled WGS sequence"/>
</dbReference>
<accession>A0A9P9DH55</accession>
<evidence type="ECO:0000313" key="1">
    <source>
        <dbReference type="EMBL" id="KAH7120525.1"/>
    </source>
</evidence>
<sequence>MADPLSVAGSAVGIISLGIQVFRGLYDYIGSVQNRDKDLVAASDQISNLIRIFQALDDLVPKIQQLPSTDSKAIQSLQKCVQDSEQGINELRVLLESLHNTPANNIKAKLKNTGKLLAFGVRRDDLLRMQEKVLALTATSEFALQVINLDLGISHTKEITNLGLLVDSRFSATGQTLQALRQKSDECGIQLQITTDTVKTSSDAILNVVGSARDDINDGTTVLLAQIQASTEALQSLLISQHRQTQSQLATLHTERRPISENGRQLLQKPAAFREMCDAVGYNYLEAATKSRSQELSSSPCSCDLRRSKMKTSVKRHFLWGHLNVFSQRRELSRHRPDCKFSRPQRCQDIGIQFRMKVCPALSLLLETSLMLTTGVGGYSISPQLRCKQGRERGSPACLLINNFLASLSEPGIPNDMQYWQTYTAQVERELLELFQYDKASPYDRSSSGGSLLHEVVWVFTFTSGRQIEPNIAPHVCQVLSRIVKTLIHVGVLCDDVNRGGSDVLECLTKYQLASRRWPKAQMVARTIAADIAQMYDTVPLLNPTASDAFGWVELLIENRDLVHALDLPPLMTAIALRLEATVKSILSSSPNTVFERYYGMTVLHLASSWPTGLSLLLPAGAVELLEETSGQVPNLSFWYDETWKIDTALNFAIYSQCEESCRILLSYGARWDHFPDRNYGMTYHPGCVRCVAEHSADRRKKLKSIAYSTLTPEKLAQLGVNDEDFPDGRASSIIDEVLEAGGSIPSALTVPDDYEGVYIDGNLDIEHFRIFYDAGFREFNLHQAQNILSLICARFGSIFDPTPGALNSSVLSDDTMLWLENTFRLDQPISMLGNSFTLERLWLDVNTSATIWHHLALISAFDISDSRKGKQPQAPSCRFFKQAFGSLCRDTCRCRCSPDGCLPVTMWLKGLVSPPNSFFLPMCTGHLDQADRRWSILTQVSSEILTFLTFEALEMTHTCCEHSFGVTRQYVRKIYPIMRAGIKENIEIEDEEQVLGLRLEQLVNEFLSQLQSSKQPLREFVYGYWSKRMAEECVPSLREMNRLRQAGITIEDYTTPFSVKCLLGPSYSFDDYVEEESSFEYDTFESS</sequence>
<proteinExistence type="predicted"/>
<evidence type="ECO:0008006" key="3">
    <source>
        <dbReference type="Google" id="ProtNLM"/>
    </source>
</evidence>
<comment type="caution">
    <text evidence="1">The sequence shown here is derived from an EMBL/GenBank/DDBJ whole genome shotgun (WGS) entry which is preliminary data.</text>
</comment>
<dbReference type="SUPFAM" id="SSF48403">
    <property type="entry name" value="Ankyrin repeat"/>
    <property type="match status" value="1"/>
</dbReference>